<accession>A0A7I7XY12</accession>
<name>A0A7I7XY12_9MYCO</name>
<organism evidence="1 2">
    <name type="scientific">Mycolicibacterium confluentis</name>
    <dbReference type="NCBI Taxonomy" id="28047"/>
    <lineage>
        <taxon>Bacteria</taxon>
        <taxon>Bacillati</taxon>
        <taxon>Actinomycetota</taxon>
        <taxon>Actinomycetes</taxon>
        <taxon>Mycobacteriales</taxon>
        <taxon>Mycobacteriaceae</taxon>
        <taxon>Mycolicibacterium</taxon>
    </lineage>
</organism>
<gene>
    <name evidence="1" type="ORF">MCNF_24480</name>
</gene>
<dbReference type="RefSeq" id="WP_085151173.1">
    <property type="nucleotide sequence ID" value="NZ_AP022612.1"/>
</dbReference>
<reference evidence="1" key="1">
    <citation type="journal article" date="2019" name="Emerg. Microbes Infect.">
        <title>Comprehensive subspecies identification of 175 nontuberculous mycobacteria species based on 7547 genomic profiles.</title>
        <authorList>
            <person name="Matsumoto Y."/>
            <person name="Kinjo T."/>
            <person name="Motooka D."/>
            <person name="Nabeya D."/>
            <person name="Jung N."/>
            <person name="Uechi K."/>
            <person name="Horii T."/>
            <person name="Iida T."/>
            <person name="Fujita J."/>
            <person name="Nakamura S."/>
        </authorList>
    </citation>
    <scope>NUCLEOTIDE SEQUENCE [LARGE SCALE GENOMIC DNA]</scope>
    <source>
        <strain evidence="1">JCM 13671</strain>
    </source>
</reference>
<evidence type="ECO:0000313" key="2">
    <source>
        <dbReference type="Proteomes" id="UP000466931"/>
    </source>
</evidence>
<dbReference type="EMBL" id="AP022612">
    <property type="protein sequence ID" value="BBZ33843.1"/>
    <property type="molecule type" value="Genomic_DNA"/>
</dbReference>
<sequence>MTLPVTPTVPTGRRRLTQKKAAFALAALMLAVPGIPMLLSALVPEREWHVAAPGSDEVEIVSAAGHGVLVTAPPGWETRDDGHTMALRSGGATVVVQVYDRGERDPDAVAQRLIRSNRVAGWTSALDGGRIASADGGLTGDTCVVVAESRTGTCAFLADDDVVVSVLALGDAENPAPSIAEIVAPLTRSQP</sequence>
<dbReference type="OrthoDB" id="4628980at2"/>
<evidence type="ECO:0000313" key="1">
    <source>
        <dbReference type="EMBL" id="BBZ33843.1"/>
    </source>
</evidence>
<keyword evidence="2" id="KW-1185">Reference proteome</keyword>
<dbReference type="AlphaFoldDB" id="A0A7I7XY12"/>
<protein>
    <submittedName>
        <fullName evidence="1">Uncharacterized protein</fullName>
    </submittedName>
</protein>
<proteinExistence type="predicted"/>
<dbReference type="Proteomes" id="UP000466931">
    <property type="component" value="Chromosome"/>
</dbReference>
<reference evidence="1" key="2">
    <citation type="submission" date="2020-02" db="EMBL/GenBank/DDBJ databases">
        <authorList>
            <person name="Matsumoto Y."/>
            <person name="Motooka D."/>
            <person name="Nakamura S."/>
        </authorList>
    </citation>
    <scope>NUCLEOTIDE SEQUENCE</scope>
    <source>
        <strain evidence="1">JCM 13671</strain>
    </source>
</reference>